<keyword evidence="6" id="KW-1185">Reference proteome</keyword>
<feature type="domain" description="Bacterial Ig-like" evidence="4">
    <location>
        <begin position="1142"/>
        <end position="1236"/>
    </location>
</feature>
<feature type="domain" description="Bacterial Ig-like" evidence="4">
    <location>
        <begin position="1357"/>
        <end position="1430"/>
    </location>
</feature>
<evidence type="ECO:0000259" key="4">
    <source>
        <dbReference type="Pfam" id="PF19077"/>
    </source>
</evidence>
<name>A0A7Z2VTM6_9BURK</name>
<proteinExistence type="predicted"/>
<dbReference type="InterPro" id="IPR044016">
    <property type="entry name" value="Big_13"/>
</dbReference>
<evidence type="ECO:0000313" key="5">
    <source>
        <dbReference type="EMBL" id="QJD99008.1"/>
    </source>
</evidence>
<reference evidence="5 6" key="1">
    <citation type="submission" date="2020-04" db="EMBL/GenBank/DDBJ databases">
        <title>Genome sequencing of novel species.</title>
        <authorList>
            <person name="Heo J."/>
            <person name="Kim S.-J."/>
            <person name="Kim J.-S."/>
            <person name="Hong S.-B."/>
            <person name="Kwon S.-W."/>
        </authorList>
    </citation>
    <scope>NUCLEOTIDE SEQUENCE [LARGE SCALE GENOMIC DNA]</scope>
    <source>
        <strain evidence="5 6">GN2-R2</strain>
    </source>
</reference>
<feature type="domain" description="Bacterial Ig-like" evidence="4">
    <location>
        <begin position="1248"/>
        <end position="1339"/>
    </location>
</feature>
<protein>
    <submittedName>
        <fullName evidence="5">DUF4347 domain-containing protein</fullName>
    </submittedName>
</protein>
<dbReference type="RefSeq" id="WP_169433905.1">
    <property type="nucleotide sequence ID" value="NZ_CP051685.1"/>
</dbReference>
<evidence type="ECO:0000256" key="1">
    <source>
        <dbReference type="SAM" id="MobiDB-lite"/>
    </source>
</evidence>
<dbReference type="Pfam" id="PF13946">
    <property type="entry name" value="DUF4214"/>
    <property type="match status" value="1"/>
</dbReference>
<dbReference type="InterPro" id="IPR011049">
    <property type="entry name" value="Serralysin-like_metalloprot_C"/>
</dbReference>
<dbReference type="Proteomes" id="UP000502415">
    <property type="component" value="Chromosome"/>
</dbReference>
<evidence type="ECO:0000259" key="2">
    <source>
        <dbReference type="Pfam" id="PF13946"/>
    </source>
</evidence>
<feature type="domain" description="DUF4347" evidence="3">
    <location>
        <begin position="43"/>
        <end position="187"/>
    </location>
</feature>
<dbReference type="NCBIfam" id="NF033510">
    <property type="entry name" value="Ca_tandemer"/>
    <property type="match status" value="5"/>
</dbReference>
<evidence type="ECO:0000259" key="3">
    <source>
        <dbReference type="Pfam" id="PF14252"/>
    </source>
</evidence>
<dbReference type="Gene3D" id="2.60.40.10">
    <property type="entry name" value="Immunoglobulins"/>
    <property type="match status" value="6"/>
</dbReference>
<evidence type="ECO:0000313" key="6">
    <source>
        <dbReference type="Proteomes" id="UP000502415"/>
    </source>
</evidence>
<feature type="region of interest" description="Disordered" evidence="1">
    <location>
        <begin position="831"/>
        <end position="868"/>
    </location>
</feature>
<accession>A0A7Z2VTM6</accession>
<gene>
    <name evidence="5" type="ORF">HH212_02290</name>
</gene>
<sequence length="1866" mass="181721">MNNRDPDFHPAAPRFPFPCADDGEHAIRLRLPVPVRHGGKEALLIDLALADRHVLAGGAPFGMEVTGFGGRHDGLAQLARWAALGDGYDALHLLCHGAAGRLMLGARTVDRAALDDPHVADALAAIGQAVRPGGAVLLYACRAAQGEEGAAFVAALAQALGVPVAASSTLVGAVAQGGSWALDHVAGIPVAGIPVAGIPAAGIPAAGDPVAGIGAAHALSATALAWPDYAHTLTVALNTTTFANVPFEANENYAQAASGYPTPTILSAANVARSGWDVTAQSSVNTGTFLIRGVGFNDNTGDGDGNSLRVQAADIDYVIFKSNANGFYFDLNNFAVVNNTTTPITVQAIDRAGNPVGAAVAFTVAGSEPAPKAYTHVSLAGNPDFVGIYGFKVTFDSASDAPFFDNLVIDNIGFPAVPTTTILDAALSADSGASAGDFVTNIAAQTIGGTLSAALLAGESVQVSYDGGATWNDATGFTAGSSAWSTGTTLAGSGTFMARVANGDGAGPAFSQAYVLDTDAPAAPSTPNLNSSSDTGFSGSDDITANTTPVVSGSAEDGSTVTLVDSDGSTVLGTATASGGAWSITASSLADGVHHLNAKAVDLAGNVSVASAALALTVDTAAPVGLAVSTAAVGTGDAGSGAAIATLSASDSTALKYLLAAGDGSNDADNASFAIAGNTLKVGGAALAAGTYHIHLAAVDAAGNVGYLAQDITVSASPTVGSIVRAGGAGAAVAASAASAEYTVTFSESVSGVDIGDFTLTGTGSAAGAIASVSGSGDTYVVTVDGLAGDGTLRLDLKAGATGIQNAGGTALGSGGYTAGATYTLDHTAPAAPAAPSLDSGSDSGASGSDGITNHTTPQISGSAEDGSTVTLYDSDGTTVLGTTTASGGAWSIVASALAQGSHHLTVKALDAAGNLSAASSALALTIDTAAPAGLALSAASAASLACFGGAALATLSAGDSTAVTYALAIGNGSNDADNATFSVAGDTLSVGSLALSAGTYHIYLSATDAAGNVSYLAQAFTVVDAPVASAIVRSGGAGAAVAAAAGSVEYTVHFSEAVSGVDAGDFTLNGSGSAGGAVAAVTGSGKVYTVTVDGLAGDGSLRLDLKADGTGIVNTHGIAIAGGYALGAGYVLDHTAPAAPSAVALDARDDSGVSSGDGITSVATPRISGIAEPDALVRLYDSNGVTRLGKAIAGKDGHWTIASDVLAAGSHSLTVRQFDAAGNASGASAALQVEIRTAAATLGAPLLDAASDSGIQGDGLTRIATPAVSGMAAPGAVVTLYDSDGVTVLGSASANPNGVWRIVSSALADGVHTLSARQTDVAGNVSPAGAALSLTIDTVAPAAPSMPALAAGSGAGVTAGERPLITGSALPDARVTLYDSDGSSVLGTATADAGGHWQITSPVLAVGKHLLTARQSDATGNVSDASTALALAVAAPAAPAPATTTIDGVQVTQQPVVLPGGGDGIRTIVPIVGADRSESAGGAATADIPLVSAGGNTLLLAQAGVGFGLSVSGGASRLAGNAVEQLIQSIKASTPDHPAADQGHLTGNAQGFLNTLAKQAALLVQTVTPVTAKDAANATLTLTGTSDATQHTALVIDAGGVGAGNTLVLKAVDFAAVIGAATVVGETAGQILTGDAASQTFVADSGLASLLFAGGGDDTLRLGTSAPSPSAQAHAAMAAAAPTLLHGGAGADTAVFAGARSAYTIDYHEGHVLVTANTGAHDQARVVNVETLQFQDGSVAVQDRAPLAAIAGLYADVLGRQADVGGFDYWGTVQKNGASLGAIALSLIGSSEGQARLQAFDGHAAHDVGILYQAIFNRTADAGGLAFWTEAVRHGATLEQVADQFMHSAEIVGHGIEATGWDFLV</sequence>
<dbReference type="Pfam" id="PF14252">
    <property type="entry name" value="DUF4347"/>
    <property type="match status" value="1"/>
</dbReference>
<dbReference type="InterPro" id="IPR025282">
    <property type="entry name" value="DUF4214"/>
</dbReference>
<feature type="domain" description="DUF4214" evidence="2">
    <location>
        <begin position="1785"/>
        <end position="1853"/>
    </location>
</feature>
<feature type="compositionally biased region" description="Low complexity" evidence="1">
    <location>
        <begin position="831"/>
        <end position="851"/>
    </location>
</feature>
<feature type="compositionally biased region" description="Polar residues" evidence="1">
    <location>
        <begin position="852"/>
        <end position="868"/>
    </location>
</feature>
<organism evidence="5 6">
    <name type="scientific">Massilia forsythiae</name>
    <dbReference type="NCBI Taxonomy" id="2728020"/>
    <lineage>
        <taxon>Bacteria</taxon>
        <taxon>Pseudomonadati</taxon>
        <taxon>Pseudomonadota</taxon>
        <taxon>Betaproteobacteria</taxon>
        <taxon>Burkholderiales</taxon>
        <taxon>Oxalobacteraceae</taxon>
        <taxon>Telluria group</taxon>
        <taxon>Massilia</taxon>
    </lineage>
</organism>
<feature type="domain" description="Bacterial Ig-like" evidence="4">
    <location>
        <begin position="834"/>
        <end position="929"/>
    </location>
</feature>
<dbReference type="Pfam" id="PF19077">
    <property type="entry name" value="Big_13"/>
    <property type="match status" value="5"/>
</dbReference>
<dbReference type="InterPro" id="IPR025592">
    <property type="entry name" value="DUF4347"/>
</dbReference>
<dbReference type="InterPro" id="IPR013783">
    <property type="entry name" value="Ig-like_fold"/>
</dbReference>
<dbReference type="EMBL" id="CP051685">
    <property type="protein sequence ID" value="QJD99008.1"/>
    <property type="molecule type" value="Genomic_DNA"/>
</dbReference>
<dbReference type="KEGG" id="mfy:HH212_02290"/>
<dbReference type="SUPFAM" id="SSF51120">
    <property type="entry name" value="beta-Roll"/>
    <property type="match status" value="1"/>
</dbReference>
<feature type="domain" description="Bacterial Ig-like" evidence="4">
    <location>
        <begin position="525"/>
        <end position="620"/>
    </location>
</feature>